<evidence type="ECO:0000313" key="1">
    <source>
        <dbReference type="EMBL" id="ABV92133.1"/>
    </source>
</evidence>
<gene>
    <name evidence="1" type="ordered locus">Dshi_0384</name>
</gene>
<dbReference type="HOGENOM" id="CLU_1719457_0_0_5"/>
<dbReference type="RefSeq" id="WP_012177063.1">
    <property type="nucleotide sequence ID" value="NC_009952.1"/>
</dbReference>
<dbReference type="EMBL" id="CP000830">
    <property type="protein sequence ID" value="ABV92133.1"/>
    <property type="molecule type" value="Genomic_DNA"/>
</dbReference>
<dbReference type="KEGG" id="dsh:Dshi_0384"/>
<evidence type="ECO:0008006" key="3">
    <source>
        <dbReference type="Google" id="ProtNLM"/>
    </source>
</evidence>
<dbReference type="Proteomes" id="UP000006833">
    <property type="component" value="Chromosome"/>
</dbReference>
<name>A8LMY9_DINSH</name>
<keyword evidence="2" id="KW-1185">Reference proteome</keyword>
<reference evidence="2" key="1">
    <citation type="journal article" date="2010" name="ISME J.">
        <title>The complete genome sequence of the algal symbiont Dinoroseobacter shibae: a hitchhiker's guide to life in the sea.</title>
        <authorList>
            <person name="Wagner-Dobler I."/>
            <person name="Ballhausen B."/>
            <person name="Berger M."/>
            <person name="Brinkhoff T."/>
            <person name="Buchholz I."/>
            <person name="Bunk B."/>
            <person name="Cypionka H."/>
            <person name="Daniel R."/>
            <person name="Drepper T."/>
            <person name="Gerdts G."/>
            <person name="Hahnke S."/>
            <person name="Han C."/>
            <person name="Jahn D."/>
            <person name="Kalhoefer D."/>
            <person name="Kiss H."/>
            <person name="Klenk H.P."/>
            <person name="Kyrpides N."/>
            <person name="Liebl W."/>
            <person name="Liesegang H."/>
            <person name="Meincke L."/>
            <person name="Pati A."/>
            <person name="Petersen J."/>
            <person name="Piekarski T."/>
            <person name="Pommerenke C."/>
            <person name="Pradella S."/>
            <person name="Pukall R."/>
            <person name="Rabus R."/>
            <person name="Stackebrandt E."/>
            <person name="Thole S."/>
            <person name="Thompson L."/>
            <person name="Tielen P."/>
            <person name="Tomasch J."/>
            <person name="von Jan M."/>
            <person name="Wanphrut N."/>
            <person name="Wichels A."/>
            <person name="Zech H."/>
            <person name="Simon M."/>
        </authorList>
    </citation>
    <scope>NUCLEOTIDE SEQUENCE [LARGE SCALE GENOMIC DNA]</scope>
    <source>
        <strain evidence="2">DSM 16493 / NCIMB 14021 / DFL 12</strain>
    </source>
</reference>
<dbReference type="OrthoDB" id="289720at2"/>
<organism evidence="1 2">
    <name type="scientific">Dinoroseobacter shibae (strain DSM 16493 / NCIMB 14021 / DFL 12)</name>
    <dbReference type="NCBI Taxonomy" id="398580"/>
    <lineage>
        <taxon>Bacteria</taxon>
        <taxon>Pseudomonadati</taxon>
        <taxon>Pseudomonadota</taxon>
        <taxon>Alphaproteobacteria</taxon>
        <taxon>Rhodobacterales</taxon>
        <taxon>Roseobacteraceae</taxon>
        <taxon>Dinoroseobacter</taxon>
    </lineage>
</organism>
<dbReference type="AlphaFoldDB" id="A8LMY9"/>
<proteinExistence type="predicted"/>
<evidence type="ECO:0000313" key="2">
    <source>
        <dbReference type="Proteomes" id="UP000006833"/>
    </source>
</evidence>
<sequence>MPQQNRNTDFQGVTLAALHADKVAVTCLPPKARPDAGGPVWTLPQLDRTDGESPADTALRLVRQTLGFPLPVTRLNWPILRLAETDAPDPRPDWFFAAWLSPMEWEVLSRDGGPRDALMLSIESYLKAPTAIAAQQDSLRHYLRQKKRAPGA</sequence>
<protein>
    <recommendedName>
        <fullName evidence="3">NUDIX hydrolase</fullName>
    </recommendedName>
</protein>
<accession>A8LMY9</accession>